<evidence type="ECO:0000313" key="2">
    <source>
        <dbReference type="Ensembl" id="ENSCPVP00000019712.1"/>
    </source>
</evidence>
<evidence type="ECO:0000313" key="3">
    <source>
        <dbReference type="Proteomes" id="UP000694382"/>
    </source>
</evidence>
<organism evidence="2 3">
    <name type="scientific">Geospiza parvula</name>
    <name type="common">Small tree-finch</name>
    <name type="synonym">Camarhynchus parvulus</name>
    <dbReference type="NCBI Taxonomy" id="87175"/>
    <lineage>
        <taxon>Eukaryota</taxon>
        <taxon>Metazoa</taxon>
        <taxon>Chordata</taxon>
        <taxon>Craniata</taxon>
        <taxon>Vertebrata</taxon>
        <taxon>Euteleostomi</taxon>
        <taxon>Archelosauria</taxon>
        <taxon>Archosauria</taxon>
        <taxon>Dinosauria</taxon>
        <taxon>Saurischia</taxon>
        <taxon>Theropoda</taxon>
        <taxon>Coelurosauria</taxon>
        <taxon>Aves</taxon>
        <taxon>Neognathae</taxon>
        <taxon>Neoaves</taxon>
        <taxon>Telluraves</taxon>
        <taxon>Australaves</taxon>
        <taxon>Passeriformes</taxon>
        <taxon>Thraupidae</taxon>
        <taxon>Camarhynchus</taxon>
    </lineage>
</organism>
<name>A0A8C3NJ95_GEOPR</name>
<feature type="region of interest" description="Disordered" evidence="1">
    <location>
        <begin position="62"/>
        <end position="88"/>
    </location>
</feature>
<dbReference type="SMART" id="SM00034">
    <property type="entry name" value="CLECT"/>
    <property type="match status" value="1"/>
</dbReference>
<dbReference type="InterPro" id="IPR001304">
    <property type="entry name" value="C-type_lectin-like"/>
</dbReference>
<dbReference type="AlphaFoldDB" id="A0A8C3NJ95"/>
<evidence type="ECO:0000256" key="1">
    <source>
        <dbReference type="SAM" id="MobiDB-lite"/>
    </source>
</evidence>
<dbReference type="PROSITE" id="PS50041">
    <property type="entry name" value="C_TYPE_LECTIN_2"/>
    <property type="match status" value="1"/>
</dbReference>
<dbReference type="Gene3D" id="3.10.100.10">
    <property type="entry name" value="Mannose-Binding Protein A, subunit A"/>
    <property type="match status" value="1"/>
</dbReference>
<dbReference type="InterPro" id="IPR016187">
    <property type="entry name" value="CTDL_fold"/>
</dbReference>
<dbReference type="Ensembl" id="ENSCPVT00000020597.2">
    <property type="protein sequence ID" value="ENSCPVP00000019712.1"/>
    <property type="gene ID" value="ENSCPVG00000014331.2"/>
</dbReference>
<reference evidence="2" key="3">
    <citation type="submission" date="2025-09" db="UniProtKB">
        <authorList>
            <consortium name="Ensembl"/>
        </authorList>
    </citation>
    <scope>IDENTIFICATION</scope>
</reference>
<dbReference type="SUPFAM" id="SSF56436">
    <property type="entry name" value="C-type lectin-like"/>
    <property type="match status" value="1"/>
</dbReference>
<proteinExistence type="predicted"/>
<dbReference type="Pfam" id="PF00059">
    <property type="entry name" value="Lectin_C"/>
    <property type="match status" value="1"/>
</dbReference>
<sequence length="171" mass="18877">RLRMGPATRCPRGWLSFGGHCYGYFGQPLSWRRAEAWCQATRGGHLASLHSPEEHRALAAFLARRPRRGEDDEEGEKERDRDREREESVWIGLQRRRQGWLWADGSPRHYWAWEGDDGPKGHPCIALEDSAGGGALGAGAGDNGLGTMAWGQWPGDSGLGTALCHTGGLSW</sequence>
<accession>A0A8C3NJ95</accession>
<dbReference type="PANTHER" id="PTHR22803">
    <property type="entry name" value="MANNOSE, PHOSPHOLIPASE, LECTIN RECEPTOR RELATED"/>
    <property type="match status" value="1"/>
</dbReference>
<dbReference type="InterPro" id="IPR016186">
    <property type="entry name" value="C-type_lectin-like/link_sf"/>
</dbReference>
<dbReference type="Proteomes" id="UP000694382">
    <property type="component" value="Chromosome 1A"/>
</dbReference>
<dbReference type="InterPro" id="IPR050111">
    <property type="entry name" value="C-type_lectin/snaclec_domain"/>
</dbReference>
<reference evidence="2" key="2">
    <citation type="submission" date="2025-08" db="UniProtKB">
        <authorList>
            <consortium name="Ensembl"/>
        </authorList>
    </citation>
    <scope>IDENTIFICATION</scope>
</reference>
<keyword evidence="3" id="KW-1185">Reference proteome</keyword>
<reference evidence="2" key="1">
    <citation type="submission" date="2020-02" db="EMBL/GenBank/DDBJ databases">
        <authorList>
            <person name="Enbody D E."/>
            <person name="Pettersson E M."/>
        </authorList>
    </citation>
    <scope>NUCLEOTIDE SEQUENCE [LARGE SCALE GENOMIC DNA]</scope>
</reference>
<dbReference type="PRINTS" id="PR01504">
    <property type="entry name" value="PNCREATITSAP"/>
</dbReference>
<protein>
    <submittedName>
        <fullName evidence="2">Uncharacterized protein</fullName>
    </submittedName>
</protein>
<feature type="compositionally biased region" description="Basic and acidic residues" evidence="1">
    <location>
        <begin position="76"/>
        <end position="88"/>
    </location>
</feature>